<feature type="region of interest" description="Disordered" evidence="2">
    <location>
        <begin position="38"/>
        <end position="84"/>
    </location>
</feature>
<dbReference type="OrthoDB" id="9791432at2"/>
<proteinExistence type="predicted"/>
<sequence>MKLGLLGKILVVGLALKAAALIGALFVGGPGLPPVAQPVAAQEAAQPAPAAQEAAQEPAPEGQPPAEGAQEPAAPPPSQPANYDPRLIELLDQKKKKLALEEERLQQERKELQKLREEVNGRIVELQKVQTALEGLIDQQNKARQERIEQLVKVLGNMRPQPAADVISKLDLDMSVEIFRRMNSRTAGKVMASLEPERAAQISTLLTQQQKSEQAAKVARDAAAAGAEPAE</sequence>
<dbReference type="InterPro" id="IPR038076">
    <property type="entry name" value="MgtE_N_sf"/>
</dbReference>
<feature type="compositionally biased region" description="Low complexity" evidence="2">
    <location>
        <begin position="215"/>
        <end position="231"/>
    </location>
</feature>
<dbReference type="KEGG" id="dbr:Deba_0917"/>
<evidence type="ECO:0000256" key="2">
    <source>
        <dbReference type="SAM" id="MobiDB-lite"/>
    </source>
</evidence>
<feature type="coiled-coil region" evidence="1">
    <location>
        <begin position="88"/>
        <end position="146"/>
    </location>
</feature>
<dbReference type="SUPFAM" id="SSF158791">
    <property type="entry name" value="MgtE N-terminal domain-like"/>
    <property type="match status" value="1"/>
</dbReference>
<feature type="domain" description="Magnesium transporter MgtE intracellular" evidence="3">
    <location>
        <begin position="152"/>
        <end position="207"/>
    </location>
</feature>
<dbReference type="Gene3D" id="1.25.60.10">
    <property type="entry name" value="MgtE N-terminal domain-like"/>
    <property type="match status" value="1"/>
</dbReference>
<organism evidence="4 5">
    <name type="scientific">Desulfarculus baarsii (strain ATCC 33931 / DSM 2075 / LMG 7858 / VKM B-1802 / 2st14)</name>
    <dbReference type="NCBI Taxonomy" id="644282"/>
    <lineage>
        <taxon>Bacteria</taxon>
        <taxon>Pseudomonadati</taxon>
        <taxon>Thermodesulfobacteriota</taxon>
        <taxon>Desulfarculia</taxon>
        <taxon>Desulfarculales</taxon>
        <taxon>Desulfarculaceae</taxon>
        <taxon>Desulfarculus</taxon>
    </lineage>
</organism>
<keyword evidence="1" id="KW-0175">Coiled coil</keyword>
<dbReference type="InterPro" id="IPR006668">
    <property type="entry name" value="Mg_transptr_MgtE_intracell_dom"/>
</dbReference>
<dbReference type="eggNOG" id="COG3334">
    <property type="taxonomic scope" value="Bacteria"/>
</dbReference>
<evidence type="ECO:0000259" key="3">
    <source>
        <dbReference type="Pfam" id="PF03448"/>
    </source>
</evidence>
<gene>
    <name evidence="4" type="ordered locus">Deba_0917</name>
</gene>
<evidence type="ECO:0000313" key="4">
    <source>
        <dbReference type="EMBL" id="ADK84287.1"/>
    </source>
</evidence>
<dbReference type="AlphaFoldDB" id="E1QFF1"/>
<evidence type="ECO:0000256" key="1">
    <source>
        <dbReference type="SAM" id="Coils"/>
    </source>
</evidence>
<protein>
    <submittedName>
        <fullName evidence="4">MgtE intracellular region</fullName>
    </submittedName>
</protein>
<name>E1QFF1_DESB2</name>
<reference evidence="4 5" key="1">
    <citation type="journal article" date="2010" name="Stand. Genomic Sci.">
        <title>Complete genome sequence of Desulfarculus baarsii type strain (2st14).</title>
        <authorList>
            <person name="Sun H."/>
            <person name="Spring S."/>
            <person name="Lapidus A."/>
            <person name="Davenport K."/>
            <person name="Del Rio T.G."/>
            <person name="Tice H."/>
            <person name="Nolan M."/>
            <person name="Copeland A."/>
            <person name="Cheng J.F."/>
            <person name="Lucas S."/>
            <person name="Tapia R."/>
            <person name="Goodwin L."/>
            <person name="Pitluck S."/>
            <person name="Ivanova N."/>
            <person name="Pagani I."/>
            <person name="Mavromatis K."/>
            <person name="Ovchinnikova G."/>
            <person name="Pati A."/>
            <person name="Chen A."/>
            <person name="Palaniappan K."/>
            <person name="Hauser L."/>
            <person name="Chang Y.J."/>
            <person name="Jeffries C.D."/>
            <person name="Detter J.C."/>
            <person name="Han C."/>
            <person name="Rohde M."/>
            <person name="Brambilla E."/>
            <person name="Goker M."/>
            <person name="Woyke T."/>
            <person name="Bristow J."/>
            <person name="Eisen J.A."/>
            <person name="Markowitz V."/>
            <person name="Hugenholtz P."/>
            <person name="Kyrpides N.C."/>
            <person name="Klenk H.P."/>
            <person name="Land M."/>
        </authorList>
    </citation>
    <scope>NUCLEOTIDE SEQUENCE [LARGE SCALE GENOMIC DNA]</scope>
    <source>
        <strain evidence="5">ATCC 33931 / DSM 2075 / LMG 7858 / VKM B-1802 / 2st14</strain>
    </source>
</reference>
<dbReference type="EMBL" id="CP002085">
    <property type="protein sequence ID" value="ADK84287.1"/>
    <property type="molecule type" value="Genomic_DNA"/>
</dbReference>
<feature type="region of interest" description="Disordered" evidence="2">
    <location>
        <begin position="205"/>
        <end position="231"/>
    </location>
</feature>
<dbReference type="STRING" id="644282.Deba_0917"/>
<accession>E1QFF1</accession>
<feature type="compositionally biased region" description="Low complexity" evidence="2">
    <location>
        <begin position="38"/>
        <end position="72"/>
    </location>
</feature>
<keyword evidence="5" id="KW-1185">Reference proteome</keyword>
<dbReference type="Pfam" id="PF03448">
    <property type="entry name" value="MgtE_N"/>
    <property type="match status" value="1"/>
</dbReference>
<dbReference type="HOGENOM" id="CLU_1198224_0_0_7"/>
<dbReference type="Proteomes" id="UP000009047">
    <property type="component" value="Chromosome"/>
</dbReference>
<evidence type="ECO:0000313" key="5">
    <source>
        <dbReference type="Proteomes" id="UP000009047"/>
    </source>
</evidence>
<dbReference type="RefSeq" id="WP_013257741.1">
    <property type="nucleotide sequence ID" value="NC_014365.1"/>
</dbReference>